<dbReference type="InterPro" id="IPR027417">
    <property type="entry name" value="P-loop_NTPase"/>
</dbReference>
<dbReference type="AlphaFoldDB" id="A0A2V1JUE7"/>
<organism evidence="1 2">
    <name type="scientific">Eubacterium ramulus</name>
    <dbReference type="NCBI Taxonomy" id="39490"/>
    <lineage>
        <taxon>Bacteria</taxon>
        <taxon>Bacillati</taxon>
        <taxon>Bacillota</taxon>
        <taxon>Clostridia</taxon>
        <taxon>Eubacteriales</taxon>
        <taxon>Eubacteriaceae</taxon>
        <taxon>Eubacterium</taxon>
    </lineage>
</organism>
<dbReference type="Pfam" id="PF13189">
    <property type="entry name" value="Cytidylate_kin2"/>
    <property type="match status" value="1"/>
</dbReference>
<gene>
    <name evidence="1" type="ORF">LG34_01475</name>
</gene>
<reference evidence="1 2" key="1">
    <citation type="submission" date="2014-09" db="EMBL/GenBank/DDBJ databases">
        <title>Butyrate-producing bacteria isolated from human gut.</title>
        <authorList>
            <person name="Zhang Q."/>
            <person name="Zhao L."/>
        </authorList>
    </citation>
    <scope>NUCLEOTIDE SEQUENCE [LARGE SCALE GENOMIC DNA]</scope>
    <source>
        <strain evidence="1 2">21</strain>
    </source>
</reference>
<proteinExistence type="predicted"/>
<keyword evidence="1" id="KW-0418">Kinase</keyword>
<dbReference type="SUPFAM" id="SSF52540">
    <property type="entry name" value="P-loop containing nucleoside triphosphate hydrolases"/>
    <property type="match status" value="1"/>
</dbReference>
<evidence type="ECO:0000313" key="2">
    <source>
        <dbReference type="Proteomes" id="UP000245288"/>
    </source>
</evidence>
<dbReference type="OrthoDB" id="9781180at2"/>
<dbReference type="GO" id="GO:0016301">
    <property type="term" value="F:kinase activity"/>
    <property type="evidence" value="ECO:0007669"/>
    <property type="project" value="UniProtKB-KW"/>
</dbReference>
<keyword evidence="1" id="KW-0808">Transferase</keyword>
<protein>
    <submittedName>
        <fullName evidence="1">Cytidylate kinase</fullName>
    </submittedName>
</protein>
<evidence type="ECO:0000313" key="1">
    <source>
        <dbReference type="EMBL" id="PWE87846.1"/>
    </source>
</evidence>
<dbReference type="RefSeq" id="WP_109214543.1">
    <property type="nucleotide sequence ID" value="NZ_JRFU01000012.1"/>
</dbReference>
<accession>A0A2V1JUE7</accession>
<comment type="caution">
    <text evidence="1">The sequence shown here is derived from an EMBL/GenBank/DDBJ whole genome shotgun (WGS) entry which is preliminary data.</text>
</comment>
<dbReference type="Proteomes" id="UP000245288">
    <property type="component" value="Unassembled WGS sequence"/>
</dbReference>
<name>A0A2V1JUE7_EUBRA</name>
<keyword evidence="2" id="KW-1185">Reference proteome</keyword>
<dbReference type="EMBL" id="JRFU01000012">
    <property type="protein sequence ID" value="PWE87846.1"/>
    <property type="molecule type" value="Genomic_DNA"/>
</dbReference>
<sequence length="198" mass="22931">MKKTIITISREFGSGGHFIGEEVAKRMNIPYYDKDIIFQIAEKTGYSESFIQEQSEYAPSKNLFAYAFVGRDRTGSSLSDQVYVAQTQVIRDLAQKGSCVIIGRCADYILKDDPDAYHIFICGNESEKIARTQKLFDLSEKEARNMNQDMDKKRRLHYEYYTDRKWGDFKNHCMILNTSVLGLERCIQYIVELIEVAE</sequence>
<dbReference type="Gene3D" id="3.40.50.300">
    <property type="entry name" value="P-loop containing nucleotide triphosphate hydrolases"/>
    <property type="match status" value="1"/>
</dbReference>